<evidence type="ECO:0000256" key="5">
    <source>
        <dbReference type="ARBA" id="ARBA00022525"/>
    </source>
</evidence>
<evidence type="ECO:0000256" key="9">
    <source>
        <dbReference type="ARBA" id="ARBA00023295"/>
    </source>
</evidence>
<evidence type="ECO:0000256" key="7">
    <source>
        <dbReference type="ARBA" id="ARBA00022737"/>
    </source>
</evidence>
<dbReference type="PROSITE" id="PS00502">
    <property type="entry name" value="POLYGALACTURONASE"/>
    <property type="match status" value="1"/>
</dbReference>
<evidence type="ECO:0000256" key="8">
    <source>
        <dbReference type="ARBA" id="ARBA00022801"/>
    </source>
</evidence>
<comment type="catalytic activity">
    <reaction evidence="11">
        <text>(1,4-alpha-D-galacturonosyl)n+m + H2O = (1,4-alpha-D-galacturonosyl)n + (1,4-alpha-D-galacturonosyl)m.</text>
        <dbReference type="EC" id="3.2.1.15"/>
    </reaction>
</comment>
<keyword evidence="9 13" id="KW-0326">Glycosidase</keyword>
<dbReference type="EC" id="3.2.1.15" evidence="3"/>
<dbReference type="EMBL" id="JACGCM010000855">
    <property type="protein sequence ID" value="KAF6165314.1"/>
    <property type="molecule type" value="Genomic_DNA"/>
</dbReference>
<gene>
    <name evidence="15" type="ORF">GIB67_042730</name>
</gene>
<dbReference type="Pfam" id="PF00295">
    <property type="entry name" value="Glyco_hydro_28"/>
    <property type="match status" value="1"/>
</dbReference>
<accession>A0A7J7NE25</accession>
<feature type="active site" evidence="12">
    <location>
        <position position="288"/>
    </location>
</feature>
<dbReference type="GO" id="GO:0005975">
    <property type="term" value="P:carbohydrate metabolic process"/>
    <property type="evidence" value="ECO:0007669"/>
    <property type="project" value="InterPro"/>
</dbReference>
<evidence type="ECO:0000256" key="4">
    <source>
        <dbReference type="ARBA" id="ARBA00022512"/>
    </source>
</evidence>
<dbReference type="FunFam" id="2.160.20.10:FF:000032">
    <property type="entry name" value="Pectin lyase-like superfamily protein"/>
    <property type="match status" value="1"/>
</dbReference>
<dbReference type="Gene3D" id="2.160.20.10">
    <property type="entry name" value="Single-stranded right-handed beta-helix, Pectin lyase-like"/>
    <property type="match status" value="1"/>
</dbReference>
<keyword evidence="5" id="KW-0964">Secreted</keyword>
<keyword evidence="7" id="KW-0677">Repeat</keyword>
<feature type="chain" id="PRO_5029577309" description="endo-polygalacturonase" evidence="14">
    <location>
        <begin position="22"/>
        <end position="468"/>
    </location>
</feature>
<keyword evidence="6 14" id="KW-0732">Signal</keyword>
<keyword evidence="4" id="KW-0134">Cell wall</keyword>
<dbReference type="GO" id="GO:0071555">
    <property type="term" value="P:cell wall organization"/>
    <property type="evidence" value="ECO:0007669"/>
    <property type="project" value="UniProtKB-KW"/>
</dbReference>
<evidence type="ECO:0000256" key="13">
    <source>
        <dbReference type="RuleBase" id="RU361169"/>
    </source>
</evidence>
<protein>
    <recommendedName>
        <fullName evidence="3">endo-polygalacturonase</fullName>
        <ecNumber evidence="3">3.2.1.15</ecNumber>
    </recommendedName>
</protein>
<evidence type="ECO:0000313" key="15">
    <source>
        <dbReference type="EMBL" id="KAF6165314.1"/>
    </source>
</evidence>
<evidence type="ECO:0000256" key="11">
    <source>
        <dbReference type="ARBA" id="ARBA00034074"/>
    </source>
</evidence>
<dbReference type="OrthoDB" id="187139at2759"/>
<reference evidence="15 16" key="1">
    <citation type="journal article" date="2020" name="IScience">
        <title>Genome Sequencing of the Endangered Kingdonia uniflora (Circaeasteraceae, Ranunculales) Reveals Potential Mechanisms of Evolutionary Specialization.</title>
        <authorList>
            <person name="Sun Y."/>
            <person name="Deng T."/>
            <person name="Zhang A."/>
            <person name="Moore M.J."/>
            <person name="Landis J.B."/>
            <person name="Lin N."/>
            <person name="Zhang H."/>
            <person name="Zhang X."/>
            <person name="Huang J."/>
            <person name="Zhang X."/>
            <person name="Sun H."/>
            <person name="Wang H."/>
        </authorList>
    </citation>
    <scope>NUCLEOTIDE SEQUENCE [LARGE SCALE GENOMIC DNA]</scope>
    <source>
        <strain evidence="15">TB1705</strain>
        <tissue evidence="15">Leaf</tissue>
    </source>
</reference>
<keyword evidence="10" id="KW-0961">Cell wall biogenesis/degradation</keyword>
<evidence type="ECO:0000256" key="1">
    <source>
        <dbReference type="ARBA" id="ARBA00004191"/>
    </source>
</evidence>
<name>A0A7J7NE25_9MAGN</name>
<dbReference type="SUPFAM" id="SSF51126">
    <property type="entry name" value="Pectin lyase-like"/>
    <property type="match status" value="1"/>
</dbReference>
<evidence type="ECO:0000256" key="14">
    <source>
        <dbReference type="SAM" id="SignalP"/>
    </source>
</evidence>
<dbReference type="AlphaFoldDB" id="A0A7J7NE25"/>
<comment type="similarity">
    <text evidence="2 13">Belongs to the glycosyl hydrolase 28 family.</text>
</comment>
<comment type="subcellular location">
    <subcellularLocation>
        <location evidence="1">Secreted</location>
        <location evidence="1">Cell wall</location>
    </subcellularLocation>
</comment>
<organism evidence="15 16">
    <name type="scientific">Kingdonia uniflora</name>
    <dbReference type="NCBI Taxonomy" id="39325"/>
    <lineage>
        <taxon>Eukaryota</taxon>
        <taxon>Viridiplantae</taxon>
        <taxon>Streptophyta</taxon>
        <taxon>Embryophyta</taxon>
        <taxon>Tracheophyta</taxon>
        <taxon>Spermatophyta</taxon>
        <taxon>Magnoliopsida</taxon>
        <taxon>Ranunculales</taxon>
        <taxon>Circaeasteraceae</taxon>
        <taxon>Kingdonia</taxon>
    </lineage>
</organism>
<keyword evidence="8 13" id="KW-0378">Hydrolase</keyword>
<dbReference type="Proteomes" id="UP000541444">
    <property type="component" value="Unassembled WGS sequence"/>
</dbReference>
<dbReference type="InterPro" id="IPR012334">
    <property type="entry name" value="Pectin_lyas_fold"/>
</dbReference>
<evidence type="ECO:0000256" key="3">
    <source>
        <dbReference type="ARBA" id="ARBA00012736"/>
    </source>
</evidence>
<dbReference type="PANTHER" id="PTHR31375">
    <property type="match status" value="1"/>
</dbReference>
<feature type="signal peptide" evidence="14">
    <location>
        <begin position="1"/>
        <end position="21"/>
    </location>
</feature>
<evidence type="ECO:0000256" key="2">
    <source>
        <dbReference type="ARBA" id="ARBA00008834"/>
    </source>
</evidence>
<evidence type="ECO:0000313" key="16">
    <source>
        <dbReference type="Proteomes" id="UP000541444"/>
    </source>
</evidence>
<evidence type="ECO:0000256" key="6">
    <source>
        <dbReference type="ARBA" id="ARBA00022729"/>
    </source>
</evidence>
<dbReference type="SMART" id="SM00710">
    <property type="entry name" value="PbH1"/>
    <property type="match status" value="5"/>
</dbReference>
<dbReference type="InterPro" id="IPR011050">
    <property type="entry name" value="Pectin_lyase_fold/virulence"/>
</dbReference>
<evidence type="ECO:0000256" key="10">
    <source>
        <dbReference type="ARBA" id="ARBA00023316"/>
    </source>
</evidence>
<dbReference type="InterPro" id="IPR000743">
    <property type="entry name" value="Glyco_hydro_28"/>
</dbReference>
<proteinExistence type="inferred from homology"/>
<evidence type="ECO:0000256" key="12">
    <source>
        <dbReference type="PROSITE-ProRule" id="PRU10052"/>
    </source>
</evidence>
<dbReference type="InterPro" id="IPR006626">
    <property type="entry name" value="PbH1"/>
</dbReference>
<comment type="caution">
    <text evidence="15">The sequence shown here is derived from an EMBL/GenBank/DDBJ whole genome shotgun (WGS) entry which is preliminary data.</text>
</comment>
<sequence>MEYIFLVFLSLILLLSTTVYGVSDSEYAKLLVLEKIEEQLEKVLVLEDEIEDDFLGIPSWTSQHGGKVLVNVDSFGATGDGIKDDTQAFVSAWNKACDTSTSVLLVPEGRTYLVNATKFKGPCAGNIIVQIDGTVVAPDEPEDWDPKNPRIWLVFSKLKGASFQGKGVIDGSGAKWWDSSCKRNKSNPCRGAPSAFTIDSSSAISVKGLTIQNSQQMHFIITNSDSVRLANVKISAPETSPNTDGIHITKSTNVVLQNCRIGTGDDCVSIVNGSSGIKMKNIYCGPGHGISIGSLGQNNATSIVTQVVLDTAFLKGSTNGLRIKTWQGGSGYVRGVRFQNVKMENVANPIIIDQFYCDSPKSCQNQTSAVKISQIMYRNITGTTKSAKAMKFACSDTVPCSNIVLSNIDLEKTDGTAETYCNSATGFGYGYVNPNADCLQSSDKETHIDMKKDAEQKKNTGSPVHTEL</sequence>
<dbReference type="GO" id="GO:0004650">
    <property type="term" value="F:polygalacturonase activity"/>
    <property type="evidence" value="ECO:0007669"/>
    <property type="project" value="UniProtKB-EC"/>
</dbReference>
<keyword evidence="16" id="KW-1185">Reference proteome</keyword>